<comment type="caution">
    <text evidence="2">The sequence shown here is derived from an EMBL/GenBank/DDBJ whole genome shotgun (WGS) entry which is preliminary data.</text>
</comment>
<organism evidence="2 3">
    <name type="scientific">Populus deltoides</name>
    <name type="common">Eastern poplar</name>
    <name type="synonym">Eastern cottonwood</name>
    <dbReference type="NCBI Taxonomy" id="3696"/>
    <lineage>
        <taxon>Eukaryota</taxon>
        <taxon>Viridiplantae</taxon>
        <taxon>Streptophyta</taxon>
        <taxon>Embryophyta</taxon>
        <taxon>Tracheophyta</taxon>
        <taxon>Spermatophyta</taxon>
        <taxon>Magnoliopsida</taxon>
        <taxon>eudicotyledons</taxon>
        <taxon>Gunneridae</taxon>
        <taxon>Pentapetalae</taxon>
        <taxon>rosids</taxon>
        <taxon>fabids</taxon>
        <taxon>Malpighiales</taxon>
        <taxon>Salicaceae</taxon>
        <taxon>Saliceae</taxon>
        <taxon>Populus</taxon>
    </lineage>
</organism>
<evidence type="ECO:0000256" key="1">
    <source>
        <dbReference type="SAM" id="MobiDB-lite"/>
    </source>
</evidence>
<protein>
    <submittedName>
        <fullName evidence="2">Uncharacterized protein</fullName>
    </submittedName>
</protein>
<dbReference type="AlphaFoldDB" id="A0A8T2WP90"/>
<gene>
    <name evidence="2" type="ORF">H0E87_027765</name>
</gene>
<feature type="compositionally biased region" description="Acidic residues" evidence="1">
    <location>
        <begin position="55"/>
        <end position="78"/>
    </location>
</feature>
<evidence type="ECO:0000313" key="2">
    <source>
        <dbReference type="EMBL" id="KAH8483129.1"/>
    </source>
</evidence>
<reference evidence="2" key="1">
    <citation type="journal article" date="2021" name="J. Hered.">
        <title>Genome Assembly of Salicaceae Populus deltoides (Eastern Cottonwood) I-69 Based on Nanopore Sequencing and Hi-C Technologies.</title>
        <authorList>
            <person name="Bai S."/>
            <person name="Wu H."/>
            <person name="Zhang J."/>
            <person name="Pan Z."/>
            <person name="Zhao W."/>
            <person name="Li Z."/>
            <person name="Tong C."/>
        </authorList>
    </citation>
    <scope>NUCLEOTIDE SEQUENCE</scope>
    <source>
        <tissue evidence="2">Leaf</tissue>
    </source>
</reference>
<name>A0A8T2WP90_POPDE</name>
<keyword evidence="3" id="KW-1185">Reference proteome</keyword>
<evidence type="ECO:0000313" key="3">
    <source>
        <dbReference type="Proteomes" id="UP000807159"/>
    </source>
</evidence>
<sequence>MRSSNPLENSRKGGTFDLWDSSRFFFGKEELKMEDWEDVQVRHLLSKEQPKNKWDDEDVDEDDVKESWEDEDEPARYD</sequence>
<dbReference type="Proteomes" id="UP000807159">
    <property type="component" value="Chromosome 17"/>
</dbReference>
<feature type="region of interest" description="Disordered" evidence="1">
    <location>
        <begin position="47"/>
        <end position="78"/>
    </location>
</feature>
<proteinExistence type="predicted"/>
<accession>A0A8T2WP90</accession>
<dbReference type="EMBL" id="JACEGQ020000017">
    <property type="protein sequence ID" value="KAH8483129.1"/>
    <property type="molecule type" value="Genomic_DNA"/>
</dbReference>